<feature type="transmembrane region" description="Helical" evidence="8">
    <location>
        <begin position="12"/>
        <end position="30"/>
    </location>
</feature>
<dbReference type="RefSeq" id="WP_164210687.1">
    <property type="nucleotide sequence ID" value="NZ_JAAGSC010000039.1"/>
</dbReference>
<dbReference type="EMBL" id="JAAGSC010000039">
    <property type="protein sequence ID" value="NDY95286.1"/>
    <property type="molecule type" value="Genomic_DNA"/>
</dbReference>
<feature type="transmembrane region" description="Helical" evidence="8">
    <location>
        <begin position="166"/>
        <end position="184"/>
    </location>
</feature>
<feature type="transmembrane region" description="Helical" evidence="8">
    <location>
        <begin position="138"/>
        <end position="154"/>
    </location>
</feature>
<keyword evidence="5 8" id="KW-1133">Transmembrane helix</keyword>
<evidence type="ECO:0000256" key="3">
    <source>
        <dbReference type="ARBA" id="ARBA00022679"/>
    </source>
</evidence>
<feature type="transmembrane region" description="Helical" evidence="8">
    <location>
        <begin position="220"/>
        <end position="237"/>
    </location>
</feature>
<feature type="transmembrane region" description="Helical" evidence="8">
    <location>
        <begin position="328"/>
        <end position="348"/>
    </location>
</feature>
<dbReference type="CDD" id="cd06853">
    <property type="entry name" value="GT_WecA_like"/>
    <property type="match status" value="1"/>
</dbReference>
<dbReference type="AlphaFoldDB" id="A0A845V1Z6"/>
<feature type="transmembrane region" description="Helical" evidence="8">
    <location>
        <begin position="249"/>
        <end position="270"/>
    </location>
</feature>
<comment type="caution">
    <text evidence="9">The sequence shown here is derived from an EMBL/GenBank/DDBJ whole genome shotgun (WGS) entry which is preliminary data.</text>
</comment>
<gene>
    <name evidence="9" type="ORF">G3I74_06045</name>
</gene>
<protein>
    <submittedName>
        <fullName evidence="9">Undecaprenyl/decaprenyl-phosphate alpha-N-acetylglucosaminyl 1-phosphate transferase</fullName>
    </submittedName>
</protein>
<evidence type="ECO:0000256" key="1">
    <source>
        <dbReference type="ARBA" id="ARBA00004651"/>
    </source>
</evidence>
<evidence type="ECO:0000313" key="9">
    <source>
        <dbReference type="EMBL" id="NDY95286.1"/>
    </source>
</evidence>
<feature type="transmembrane region" description="Helical" evidence="8">
    <location>
        <begin position="290"/>
        <end position="322"/>
    </location>
</feature>
<evidence type="ECO:0000313" key="10">
    <source>
        <dbReference type="Proteomes" id="UP000484885"/>
    </source>
</evidence>
<reference evidence="9 10" key="1">
    <citation type="submission" date="2020-02" db="EMBL/GenBank/DDBJ databases">
        <authorList>
            <person name="Zhang X.-Y."/>
        </authorList>
    </citation>
    <scope>NUCLEOTIDE SEQUENCE [LARGE SCALE GENOMIC DNA]</scope>
    <source>
        <strain evidence="9 10">C33</strain>
    </source>
</reference>
<evidence type="ECO:0000256" key="8">
    <source>
        <dbReference type="SAM" id="Phobius"/>
    </source>
</evidence>
<dbReference type="GO" id="GO:0005886">
    <property type="term" value="C:plasma membrane"/>
    <property type="evidence" value="ECO:0007669"/>
    <property type="project" value="UniProtKB-SubCell"/>
</dbReference>
<evidence type="ECO:0000256" key="4">
    <source>
        <dbReference type="ARBA" id="ARBA00022692"/>
    </source>
</evidence>
<dbReference type="GO" id="GO:0046872">
    <property type="term" value="F:metal ion binding"/>
    <property type="evidence" value="ECO:0007669"/>
    <property type="project" value="UniProtKB-KW"/>
</dbReference>
<dbReference type="GO" id="GO:0009103">
    <property type="term" value="P:lipopolysaccharide biosynthetic process"/>
    <property type="evidence" value="ECO:0007669"/>
    <property type="project" value="TreeGrafter"/>
</dbReference>
<dbReference type="GO" id="GO:0044038">
    <property type="term" value="P:cell wall macromolecule biosynthetic process"/>
    <property type="evidence" value="ECO:0007669"/>
    <property type="project" value="TreeGrafter"/>
</dbReference>
<keyword evidence="4 8" id="KW-0812">Transmembrane</keyword>
<feature type="transmembrane region" description="Helical" evidence="8">
    <location>
        <begin position="190"/>
        <end position="208"/>
    </location>
</feature>
<keyword evidence="6 8" id="KW-0472">Membrane</keyword>
<organism evidence="9 10">
    <name type="scientific">Wenzhouxiangella limi</name>
    <dbReference type="NCBI Taxonomy" id="2707351"/>
    <lineage>
        <taxon>Bacteria</taxon>
        <taxon>Pseudomonadati</taxon>
        <taxon>Pseudomonadota</taxon>
        <taxon>Gammaproteobacteria</taxon>
        <taxon>Chromatiales</taxon>
        <taxon>Wenzhouxiangellaceae</taxon>
        <taxon>Wenzhouxiangella</taxon>
    </lineage>
</organism>
<name>A0A845V1Z6_9GAMM</name>
<keyword evidence="7" id="KW-0460">Magnesium</keyword>
<comment type="subcellular location">
    <subcellularLocation>
        <location evidence="1">Cell membrane</location>
        <topology evidence="1">Multi-pass membrane protein</topology>
    </subcellularLocation>
</comment>
<feature type="transmembrane region" description="Helical" evidence="8">
    <location>
        <begin position="77"/>
        <end position="94"/>
    </location>
</feature>
<comment type="cofactor">
    <cofactor evidence="7">
        <name>Mg(2+)</name>
        <dbReference type="ChEBI" id="CHEBI:18420"/>
    </cofactor>
</comment>
<dbReference type="InterPro" id="IPR000715">
    <property type="entry name" value="Glycosyl_transferase_4"/>
</dbReference>
<keyword evidence="7" id="KW-0479">Metal-binding</keyword>
<dbReference type="GO" id="GO:0016780">
    <property type="term" value="F:phosphotransferase activity, for other substituted phosphate groups"/>
    <property type="evidence" value="ECO:0007669"/>
    <property type="project" value="InterPro"/>
</dbReference>
<keyword evidence="10" id="KW-1185">Reference proteome</keyword>
<dbReference type="PANTHER" id="PTHR22926:SF3">
    <property type="entry name" value="UNDECAPRENYL-PHOSPHATE ALPHA-N-ACETYLGLUCOSAMINYL 1-PHOSPHATE TRANSFERASE"/>
    <property type="match status" value="1"/>
</dbReference>
<keyword evidence="3 9" id="KW-0808">Transferase</keyword>
<accession>A0A845V1Z6</accession>
<feature type="binding site" evidence="7">
    <location>
        <position position="158"/>
    </location>
    <ligand>
        <name>Mg(2+)</name>
        <dbReference type="ChEBI" id="CHEBI:18420"/>
    </ligand>
</feature>
<dbReference type="Proteomes" id="UP000484885">
    <property type="component" value="Unassembled WGS sequence"/>
</dbReference>
<dbReference type="Pfam" id="PF00953">
    <property type="entry name" value="Glycos_transf_4"/>
    <property type="match status" value="1"/>
</dbReference>
<evidence type="ECO:0000256" key="5">
    <source>
        <dbReference type="ARBA" id="ARBA00022989"/>
    </source>
</evidence>
<evidence type="ECO:0000256" key="2">
    <source>
        <dbReference type="ARBA" id="ARBA00022475"/>
    </source>
</evidence>
<proteinExistence type="predicted"/>
<dbReference type="PANTHER" id="PTHR22926">
    <property type="entry name" value="PHOSPHO-N-ACETYLMURAMOYL-PENTAPEPTIDE-TRANSFERASE"/>
    <property type="match status" value="1"/>
</dbReference>
<dbReference type="GO" id="GO:0071555">
    <property type="term" value="P:cell wall organization"/>
    <property type="evidence" value="ECO:0007669"/>
    <property type="project" value="TreeGrafter"/>
</dbReference>
<feature type="transmembrane region" description="Helical" evidence="8">
    <location>
        <begin position="51"/>
        <end position="71"/>
    </location>
</feature>
<feature type="binding site" evidence="7">
    <location>
        <position position="224"/>
    </location>
    <ligand>
        <name>Mg(2+)</name>
        <dbReference type="ChEBI" id="CHEBI:18420"/>
    </ligand>
</feature>
<sequence>MRVIGPLSVQSWLAVGAGFVFVSFLIPLLCRPAEYLGLLDLPNERKLHGEPVPMIGGIGMFIAFCASLLLIPEPLRPYASLVIGMGILLATGLVDDALDITPASKLILQLLAAVLMVSWGEVQVHSFGDLFGTGEIELGEWAIPFTVLATVFMINSMNMADGTDGLAGGLSVLILVFLAILGAVTGAREGFVALNLLLASTTCGFLLFNLRTPWRKKASVFMGDAGAMMLGFAIAWLSVHLGQKSAGTVYPITIAWVLVLPVTDLVTSYFRRLIRGQSPFSADSEHLHHILLRAGFSVGAVVGLLFSFQILFSLIGLMGWYFGWPESYLFLGLASVFVLHYGLSIRAWKLMKWLKVHR</sequence>
<evidence type="ECO:0000256" key="6">
    <source>
        <dbReference type="ARBA" id="ARBA00023136"/>
    </source>
</evidence>
<keyword evidence="2" id="KW-1003">Cell membrane</keyword>
<evidence type="ECO:0000256" key="7">
    <source>
        <dbReference type="PIRSR" id="PIRSR600715-1"/>
    </source>
</evidence>